<name>A0A914Q4Y5_9BILA</name>
<dbReference type="Pfam" id="PF15882">
    <property type="entry name" value="DUF4735"/>
    <property type="match status" value="1"/>
</dbReference>
<protein>
    <submittedName>
        <fullName evidence="2">Uncharacterized protein</fullName>
    </submittedName>
</protein>
<dbReference type="Proteomes" id="UP000887578">
    <property type="component" value="Unplaced"/>
</dbReference>
<dbReference type="InterPro" id="IPR031751">
    <property type="entry name" value="DUF4735"/>
</dbReference>
<reference evidence="2" key="1">
    <citation type="submission" date="2022-11" db="UniProtKB">
        <authorList>
            <consortium name="WormBaseParasite"/>
        </authorList>
    </citation>
    <scope>IDENTIFICATION</scope>
</reference>
<sequence length="313" mass="35945">MTPIAAVPSVINLSWNSARLLALILNALNGLIFYYDREYSNLSNDAIFGLRVIQGQLDHVYADFHGRGYHKDIFDAIRNISINAGKIDGKILKAAEIKPDFETFKSILEKPFWPGFNSLQQIDERFRWSDKEHFNEKKHRIWFNSENNENKCLIELTENPCKISNECAIKFFNQTGFNGYQLSNQMLFLLIAKGLKCETEITKILNETRFKTVNEHVAEFCTNIHFELKKFQRDKKKLARIDQNDLELLLEQVFVCGQFGFVEFVDTHFIVAALSWQHPKIGCFTNSRPEGIPNMGISGDIGIQNVGVSKQEG</sequence>
<dbReference type="AlphaFoldDB" id="A0A914Q4Y5"/>
<proteinExistence type="predicted"/>
<evidence type="ECO:0000313" key="2">
    <source>
        <dbReference type="WBParaSite" id="PDA_v2.g24006.t1"/>
    </source>
</evidence>
<dbReference type="PANTHER" id="PTHR33539:SF1">
    <property type="entry name" value="UPF0764 PROTEIN C16ORF89"/>
    <property type="match status" value="1"/>
</dbReference>
<dbReference type="WBParaSite" id="PDA_v2.g24006.t1">
    <property type="protein sequence ID" value="PDA_v2.g24006.t1"/>
    <property type="gene ID" value="PDA_v2.g24006"/>
</dbReference>
<dbReference type="PANTHER" id="PTHR33539">
    <property type="entry name" value="UPF0764 PROTEIN C16ORF89"/>
    <property type="match status" value="1"/>
</dbReference>
<keyword evidence="1" id="KW-1185">Reference proteome</keyword>
<accession>A0A914Q4Y5</accession>
<evidence type="ECO:0000313" key="1">
    <source>
        <dbReference type="Proteomes" id="UP000887578"/>
    </source>
</evidence>
<organism evidence="1 2">
    <name type="scientific">Panagrolaimus davidi</name>
    <dbReference type="NCBI Taxonomy" id="227884"/>
    <lineage>
        <taxon>Eukaryota</taxon>
        <taxon>Metazoa</taxon>
        <taxon>Ecdysozoa</taxon>
        <taxon>Nematoda</taxon>
        <taxon>Chromadorea</taxon>
        <taxon>Rhabditida</taxon>
        <taxon>Tylenchina</taxon>
        <taxon>Panagrolaimomorpha</taxon>
        <taxon>Panagrolaimoidea</taxon>
        <taxon>Panagrolaimidae</taxon>
        <taxon>Panagrolaimus</taxon>
    </lineage>
</organism>